<dbReference type="Proteomes" id="UP000012960">
    <property type="component" value="Unplaced"/>
</dbReference>
<protein>
    <submittedName>
        <fullName evidence="10">(wild Malaysian banana) hypothetical protein</fullName>
    </submittedName>
</protein>
<evidence type="ECO:0000259" key="9">
    <source>
        <dbReference type="PROSITE" id="PS51387"/>
    </source>
</evidence>
<dbReference type="OMA" id="CHIISSH"/>
<dbReference type="InterPro" id="IPR016166">
    <property type="entry name" value="FAD-bd_PCMH"/>
</dbReference>
<evidence type="ECO:0000256" key="3">
    <source>
        <dbReference type="ARBA" id="ARBA00022630"/>
    </source>
</evidence>
<dbReference type="Gene3D" id="3.30.43.10">
    <property type="entry name" value="Uridine Diphospho-n-acetylenolpyruvylglucosamine Reductase, domain 2"/>
    <property type="match status" value="1"/>
</dbReference>
<dbReference type="AlphaFoldDB" id="A0A804IFW7"/>
<dbReference type="SUPFAM" id="SSF56176">
    <property type="entry name" value="FAD-binding/transporter-associated domain-like"/>
    <property type="match status" value="1"/>
</dbReference>
<evidence type="ECO:0000256" key="4">
    <source>
        <dbReference type="ARBA" id="ARBA00022729"/>
    </source>
</evidence>
<reference evidence="11" key="2">
    <citation type="submission" date="2021-05" db="UniProtKB">
        <authorList>
            <consortium name="EnsemblPlants"/>
        </authorList>
    </citation>
    <scope>IDENTIFICATION</scope>
    <source>
        <strain evidence="11">subsp. malaccensis</strain>
    </source>
</reference>
<name>A0A804IFW7_MUSAM</name>
<gene>
    <name evidence="10" type="ORF">GSMUA_193860.1</name>
</gene>
<feature type="signal peptide" evidence="8">
    <location>
        <begin position="1"/>
        <end position="20"/>
    </location>
</feature>
<dbReference type="GO" id="GO:0016491">
    <property type="term" value="F:oxidoreductase activity"/>
    <property type="evidence" value="ECO:0007669"/>
    <property type="project" value="InterPro"/>
</dbReference>
<evidence type="ECO:0000256" key="6">
    <source>
        <dbReference type="ARBA" id="ARBA00023157"/>
    </source>
</evidence>
<dbReference type="PROSITE" id="PS51387">
    <property type="entry name" value="FAD_PCMH"/>
    <property type="match status" value="1"/>
</dbReference>
<keyword evidence="7" id="KW-0325">Glycoprotein</keyword>
<dbReference type="Gene3D" id="3.30.465.10">
    <property type="match status" value="1"/>
</dbReference>
<keyword evidence="4 8" id="KW-0732">Signal</keyword>
<dbReference type="Gramene" id="Ma03_t24730.1">
    <property type="protein sequence ID" value="Ma03_p24730.1"/>
    <property type="gene ID" value="Ma03_g24730"/>
</dbReference>
<dbReference type="Pfam" id="PF01565">
    <property type="entry name" value="FAD_binding_4"/>
    <property type="match status" value="1"/>
</dbReference>
<feature type="chain" id="PRO_5033611263" evidence="8">
    <location>
        <begin position="21"/>
        <end position="578"/>
    </location>
</feature>
<evidence type="ECO:0000256" key="1">
    <source>
        <dbReference type="ARBA" id="ARBA00001974"/>
    </source>
</evidence>
<dbReference type="InterPro" id="IPR016169">
    <property type="entry name" value="FAD-bd_PCMH_sub2"/>
</dbReference>
<dbReference type="InParanoid" id="A0A804IFW7"/>
<dbReference type="EMBL" id="HG996468">
    <property type="protein sequence ID" value="CAG1851180.1"/>
    <property type="molecule type" value="Genomic_DNA"/>
</dbReference>
<keyword evidence="12" id="KW-1185">Reference proteome</keyword>
<evidence type="ECO:0000256" key="5">
    <source>
        <dbReference type="ARBA" id="ARBA00022827"/>
    </source>
</evidence>
<sequence>MALPTSLSLAILSILLPANSTIDSPNATHESFIRCFLDHTRPSNSSAQLLYMPNTTAYDAVFRSSIRNIRFLNSSSTTKPVLIVSPTNESHVQAAVVCCRKHGLRVRVRSGGHDYEGMSYVSEGDRFIIVDLAALRSITVDAEHGTAWVQAGATLGEVYYTIAEKNRTVGFSAGTCPTVGVGGHFSGGGIGTLSRKYGTAADNIVDARLVDVNGRILDRESMGEDYFWAIRGGGAASFGIVLSYKIELNYVPPIVTAFNVIKTLKQDATKLVTKWQQIGPNLDENLYIRVISLAIDDDEAEGNRTIQAVFNSLYLGTCKELLTVMGSSFPELGFEAADCNEMSWLESVLFFANYSGRPTEVLLDRKLEFDFSFKAKSDFVREPVTETTLEEIWRFLMEAKDEPVLLFMEPFGGVLNEIAESATPFPYRKGNLYIIQYYMWWLETDMETTERHLSWMRKLYALMTPYVSKNPRAAYLNYKDIDLGRTANVWGPKYFKNNFNRLAYVKSKVDPHNFFRNEQSIPPIKSPKTFDEREGERERERERILRCHIISSHSNVQQVSTLATTENLCLVGSNSNYM</sequence>
<feature type="domain" description="FAD-binding PCMH-type" evidence="9">
    <location>
        <begin position="76"/>
        <end position="251"/>
    </location>
</feature>
<dbReference type="InterPro" id="IPR016167">
    <property type="entry name" value="FAD-bd_PCMH_sub1"/>
</dbReference>
<evidence type="ECO:0000256" key="2">
    <source>
        <dbReference type="ARBA" id="ARBA00005466"/>
    </source>
</evidence>
<dbReference type="PANTHER" id="PTHR32448">
    <property type="entry name" value="OS08G0158400 PROTEIN"/>
    <property type="match status" value="1"/>
</dbReference>
<proteinExistence type="inferred from homology"/>
<dbReference type="GO" id="GO:0071949">
    <property type="term" value="F:FAD binding"/>
    <property type="evidence" value="ECO:0007669"/>
    <property type="project" value="InterPro"/>
</dbReference>
<organism evidence="11 12">
    <name type="scientific">Musa acuminata subsp. malaccensis</name>
    <name type="common">Wild banana</name>
    <name type="synonym">Musa malaccensis</name>
    <dbReference type="NCBI Taxonomy" id="214687"/>
    <lineage>
        <taxon>Eukaryota</taxon>
        <taxon>Viridiplantae</taxon>
        <taxon>Streptophyta</taxon>
        <taxon>Embryophyta</taxon>
        <taxon>Tracheophyta</taxon>
        <taxon>Spermatophyta</taxon>
        <taxon>Magnoliopsida</taxon>
        <taxon>Liliopsida</taxon>
        <taxon>Zingiberales</taxon>
        <taxon>Musaceae</taxon>
        <taxon>Musa</taxon>
    </lineage>
</organism>
<comment type="cofactor">
    <cofactor evidence="1">
        <name>FAD</name>
        <dbReference type="ChEBI" id="CHEBI:57692"/>
    </cofactor>
</comment>
<dbReference type="InterPro" id="IPR036318">
    <property type="entry name" value="FAD-bd_PCMH-like_sf"/>
</dbReference>
<evidence type="ECO:0000313" key="12">
    <source>
        <dbReference type="Proteomes" id="UP000012960"/>
    </source>
</evidence>
<dbReference type="Pfam" id="PF08031">
    <property type="entry name" value="BBE"/>
    <property type="match status" value="1"/>
</dbReference>
<dbReference type="InterPro" id="IPR012951">
    <property type="entry name" value="BBE"/>
</dbReference>
<keyword evidence="3" id="KW-0285">Flavoprotein</keyword>
<dbReference type="InterPro" id="IPR006094">
    <property type="entry name" value="Oxid_FAD_bind_N"/>
</dbReference>
<evidence type="ECO:0000313" key="11">
    <source>
        <dbReference type="EnsemblPlants" id="Ma03_p24730.1"/>
    </source>
</evidence>
<evidence type="ECO:0000256" key="7">
    <source>
        <dbReference type="ARBA" id="ARBA00023180"/>
    </source>
</evidence>
<keyword evidence="5" id="KW-0274">FAD</keyword>
<dbReference type="Gene3D" id="3.40.462.20">
    <property type="match status" value="1"/>
</dbReference>
<dbReference type="EnsemblPlants" id="Ma03_t24730.1">
    <property type="protein sequence ID" value="Ma03_p24730.1"/>
    <property type="gene ID" value="Ma03_g24730"/>
</dbReference>
<dbReference type="OrthoDB" id="407275at2759"/>
<reference evidence="10" key="1">
    <citation type="submission" date="2021-03" db="EMBL/GenBank/DDBJ databases">
        <authorList>
            <consortium name="Genoscope - CEA"/>
            <person name="William W."/>
        </authorList>
    </citation>
    <scope>NUCLEOTIDE SEQUENCE</scope>
    <source>
        <strain evidence="10">Doubled-haploid Pahang</strain>
    </source>
</reference>
<evidence type="ECO:0000256" key="8">
    <source>
        <dbReference type="SAM" id="SignalP"/>
    </source>
</evidence>
<dbReference type="FunFam" id="3.30.43.10:FF:000004">
    <property type="entry name" value="Berberine bridge enzyme-like 15"/>
    <property type="match status" value="1"/>
</dbReference>
<accession>A0A804IFW7</accession>
<evidence type="ECO:0000313" key="10">
    <source>
        <dbReference type="EMBL" id="CAG1851180.1"/>
    </source>
</evidence>
<keyword evidence="6" id="KW-1015">Disulfide bond</keyword>
<comment type="similarity">
    <text evidence="2">Belongs to the oxygen-dependent FAD-linked oxidoreductase family.</text>
</comment>